<accession>A0A2G9ZFJ8</accession>
<keyword evidence="2" id="KW-0238">DNA-binding</keyword>
<dbReference type="EMBL" id="PCSB01000016">
    <property type="protein sequence ID" value="PIP31943.1"/>
    <property type="molecule type" value="Genomic_DNA"/>
</dbReference>
<evidence type="ECO:0000313" key="2">
    <source>
        <dbReference type="EMBL" id="PIP31943.1"/>
    </source>
</evidence>
<dbReference type="GO" id="GO:0003677">
    <property type="term" value="F:DNA binding"/>
    <property type="evidence" value="ECO:0007669"/>
    <property type="project" value="UniProtKB-KW"/>
</dbReference>
<name>A0A2G9ZFJ8_9BACT</name>
<comment type="caution">
    <text evidence="2">The sequence shown here is derived from an EMBL/GenBank/DDBJ whole genome shotgun (WGS) entry which is preliminary data.</text>
</comment>
<reference evidence="2 3" key="1">
    <citation type="submission" date="2017-09" db="EMBL/GenBank/DDBJ databases">
        <title>Depth-based differentiation of microbial function through sediment-hosted aquifers and enrichment of novel symbionts in the deep terrestrial subsurface.</title>
        <authorList>
            <person name="Probst A.J."/>
            <person name="Ladd B."/>
            <person name="Jarett J.K."/>
            <person name="Geller-Mcgrath D.E."/>
            <person name="Sieber C.M."/>
            <person name="Emerson J.B."/>
            <person name="Anantharaman K."/>
            <person name="Thomas B.C."/>
            <person name="Malmstrom R."/>
            <person name="Stieglmeier M."/>
            <person name="Klingl A."/>
            <person name="Woyke T."/>
            <person name="Ryan C.M."/>
            <person name="Banfield J.F."/>
        </authorList>
    </citation>
    <scope>NUCLEOTIDE SEQUENCE [LARGE SCALE GENOMIC DNA]</scope>
    <source>
        <strain evidence="2">CG23_combo_of_CG06-09_8_20_14_all_37_87_8</strain>
    </source>
</reference>
<dbReference type="Proteomes" id="UP000230447">
    <property type="component" value="Unassembled WGS sequence"/>
</dbReference>
<dbReference type="InterPro" id="IPR007842">
    <property type="entry name" value="HEPN_dom"/>
</dbReference>
<dbReference type="SUPFAM" id="SSF81593">
    <property type="entry name" value="Nucleotidyltransferase substrate binding subunit/domain"/>
    <property type="match status" value="1"/>
</dbReference>
<dbReference type="SMART" id="SM00748">
    <property type="entry name" value="HEPN"/>
    <property type="match status" value="1"/>
</dbReference>
<protein>
    <submittedName>
        <fullName evidence="2">DNA-binding protein</fullName>
    </submittedName>
</protein>
<sequence>MEQNSNSKKLAQEWFSRADDDLLFAKAGFKETDIAADACFLSHQAVEKYLKGFIVLSVVEPKKSHNLPELLEECIKIIPDFLRINEECEFLNRFYNPTRYPGGIILNYDKETGAKALRVAEEVINFIQEKVK</sequence>
<proteinExistence type="predicted"/>
<dbReference type="PROSITE" id="PS50910">
    <property type="entry name" value="HEPN"/>
    <property type="match status" value="1"/>
</dbReference>
<dbReference type="AlphaFoldDB" id="A0A2G9ZFJ8"/>
<evidence type="ECO:0000313" key="3">
    <source>
        <dbReference type="Proteomes" id="UP000230447"/>
    </source>
</evidence>
<feature type="domain" description="HEPN" evidence="1">
    <location>
        <begin position="16"/>
        <end position="123"/>
    </location>
</feature>
<gene>
    <name evidence="2" type="ORF">COX24_00800</name>
</gene>
<evidence type="ECO:0000259" key="1">
    <source>
        <dbReference type="PROSITE" id="PS50910"/>
    </source>
</evidence>
<organism evidence="2 3">
    <name type="scientific">bacterium (Candidatus Gribaldobacteria) CG23_combo_of_CG06-09_8_20_14_all_37_87_8</name>
    <dbReference type="NCBI Taxonomy" id="2014278"/>
    <lineage>
        <taxon>Bacteria</taxon>
        <taxon>Candidatus Gribaldobacteria</taxon>
    </lineage>
</organism>
<dbReference type="Gene3D" id="1.20.120.330">
    <property type="entry name" value="Nucleotidyltransferases domain 2"/>
    <property type="match status" value="1"/>
</dbReference>
<dbReference type="Pfam" id="PF05168">
    <property type="entry name" value="HEPN"/>
    <property type="match status" value="1"/>
</dbReference>